<dbReference type="InterPro" id="IPR003033">
    <property type="entry name" value="SCP2_sterol-bd_dom"/>
</dbReference>
<feature type="domain" description="Clp1 P-loop" evidence="9">
    <location>
        <begin position="429"/>
        <end position="480"/>
    </location>
</feature>
<feature type="domain" description="SCP2" evidence="8">
    <location>
        <begin position="160"/>
        <end position="245"/>
    </location>
</feature>
<evidence type="ECO:0000256" key="1">
    <source>
        <dbReference type="ARBA" id="ARBA00011003"/>
    </source>
</evidence>
<keyword evidence="5" id="KW-0547">Nucleotide-binding</keyword>
<evidence type="ECO:0000256" key="2">
    <source>
        <dbReference type="ARBA" id="ARBA00018706"/>
    </source>
</evidence>
<proteinExistence type="inferred from homology"/>
<organism evidence="10 11">
    <name type="scientific">Smittium angustum</name>
    <dbReference type="NCBI Taxonomy" id="133377"/>
    <lineage>
        <taxon>Eukaryota</taxon>
        <taxon>Fungi</taxon>
        <taxon>Fungi incertae sedis</taxon>
        <taxon>Zoopagomycota</taxon>
        <taxon>Kickxellomycotina</taxon>
        <taxon>Harpellomycetes</taxon>
        <taxon>Harpellales</taxon>
        <taxon>Legeriomycetaceae</taxon>
        <taxon>Smittium</taxon>
    </lineage>
</organism>
<keyword evidence="11" id="KW-1185">Reference proteome</keyword>
<accession>A0A2U1J0W8</accession>
<name>A0A2U1J0W8_SMIAN</name>
<dbReference type="GO" id="GO:0051731">
    <property type="term" value="F:polynucleotide 5'-hydroxyl-kinase activity"/>
    <property type="evidence" value="ECO:0007669"/>
    <property type="project" value="InterPro"/>
</dbReference>
<evidence type="ECO:0000256" key="6">
    <source>
        <dbReference type="ARBA" id="ARBA00022777"/>
    </source>
</evidence>
<dbReference type="InterPro" id="IPR027417">
    <property type="entry name" value="P-loop_NTPase"/>
</dbReference>
<dbReference type="Gene3D" id="3.40.50.300">
    <property type="entry name" value="P-loop containing nucleotide triphosphate hydrolases"/>
    <property type="match status" value="1"/>
</dbReference>
<dbReference type="Gene3D" id="3.30.1050.10">
    <property type="entry name" value="SCP2 sterol-binding domain"/>
    <property type="match status" value="2"/>
</dbReference>
<reference evidence="10 11" key="1">
    <citation type="journal article" date="2018" name="MBio">
        <title>Comparative Genomics Reveals the Core Gene Toolbox for the Fungus-Insect Symbiosis.</title>
        <authorList>
            <person name="Wang Y."/>
            <person name="Stata M."/>
            <person name="Wang W."/>
            <person name="Stajich J.E."/>
            <person name="White M.M."/>
            <person name="Moncalvo J.M."/>
        </authorList>
    </citation>
    <scope>NUCLEOTIDE SEQUENCE [LARGE SCALE GENOMIC DNA]</scope>
    <source>
        <strain evidence="10 11">AUS-126-30</strain>
    </source>
</reference>
<dbReference type="SUPFAM" id="SSF55718">
    <property type="entry name" value="SCP-like"/>
    <property type="match status" value="2"/>
</dbReference>
<evidence type="ECO:0000256" key="4">
    <source>
        <dbReference type="ARBA" id="ARBA00022679"/>
    </source>
</evidence>
<feature type="domain" description="SCP2" evidence="8">
    <location>
        <begin position="17"/>
        <end position="127"/>
    </location>
</feature>
<evidence type="ECO:0000313" key="10">
    <source>
        <dbReference type="EMBL" id="PVZ98622.1"/>
    </source>
</evidence>
<evidence type="ECO:0000313" key="11">
    <source>
        <dbReference type="Proteomes" id="UP000245591"/>
    </source>
</evidence>
<dbReference type="Pfam" id="PF16575">
    <property type="entry name" value="CLP1_P"/>
    <property type="match status" value="2"/>
</dbReference>
<protein>
    <recommendedName>
        <fullName evidence="3">Polynucleotide 5'-hydroxyl-kinase GRC3</fullName>
    </recommendedName>
    <alternativeName>
        <fullName evidence="2">Polynucleotide 5'-hydroxyl-kinase grc3</fullName>
    </alternativeName>
</protein>
<feature type="domain" description="Clp1 P-loop" evidence="9">
    <location>
        <begin position="514"/>
        <end position="607"/>
    </location>
</feature>
<evidence type="ECO:0000256" key="7">
    <source>
        <dbReference type="ARBA" id="ARBA00022840"/>
    </source>
</evidence>
<evidence type="ECO:0000256" key="3">
    <source>
        <dbReference type="ARBA" id="ARBA00019824"/>
    </source>
</evidence>
<dbReference type="InterPro" id="IPR032319">
    <property type="entry name" value="CLP1_P"/>
</dbReference>
<gene>
    <name evidence="10" type="ORF">BB558_005372</name>
</gene>
<dbReference type="AlphaFoldDB" id="A0A2U1J0W8"/>
<dbReference type="InterPro" id="IPR036527">
    <property type="entry name" value="SCP2_sterol-bd_dom_sf"/>
</dbReference>
<comment type="similarity">
    <text evidence="1">Belongs to the Clp1 family. NOL9/GRC3 subfamily.</text>
</comment>
<dbReference type="PANTHER" id="PTHR12755">
    <property type="entry name" value="CLEAVAGE/POLYADENYLATION FACTOR IA SUBUNIT CLP1P"/>
    <property type="match status" value="1"/>
</dbReference>
<evidence type="ECO:0000259" key="8">
    <source>
        <dbReference type="Pfam" id="PF02036"/>
    </source>
</evidence>
<dbReference type="GO" id="GO:0005634">
    <property type="term" value="C:nucleus"/>
    <property type="evidence" value="ECO:0007669"/>
    <property type="project" value="TreeGrafter"/>
</dbReference>
<dbReference type="PANTHER" id="PTHR12755:SF3">
    <property type="entry name" value="POLYNUCLEOTIDE 5'-HYDROXYL-KINASE NOL9"/>
    <property type="match status" value="1"/>
</dbReference>
<sequence length="898" mass="99679">MTIFESTPTFQLLATALSQLPKPQVQHLIEKTKTTFLFEVTKSDSTNFWFLDLETAGKLYQGSTLNNLTSIDGSTLQTCSPTVTITLDDKTMLGLLTDEIEPTQAYIQGKISVGGNMFAAMKIRPVLLEIKEQFESQPKKSLASTVLSDLQTRVTNLPDSLKQDLKKQIDSIIQINLKTKDKQTESLTLNLLNSSTKLALEGPATKHNLKPNLTVEALDTDFVKIATGKLTGQGAFISGKLKVYGFKNNEKLVFQGCISARLIQGSININASELLVNEWTSIYSCGTQGLLFFEASNSEFSIDYKTSINCKDSDQIQKILNSYPNVLQIISDTTGLIDIQNVLSTQNSIFQPRKYKIPQVSPDINICHEHNFRNFVSIPNFFPFWSLYTENNYKSGCIGSLVFPPQWTNYVEELKGSDGDKDLRIIVAGNKSSGKSTFARFLKNKLLNEPSAVYWLETDLGQPEMNVPGVIALHLLQNPNNLNIETVHITSTYKNIECVRAIGPQFINSANRKLENPVRTQTPSSSSTVLGSVYLGMVTPKENPELYINAISQMMNIYSDLIENVNGVLVVNTQGWTKGMGLDLLADVINLVLPSHYVQMCENSDTDLFFARQVFPTHTKIDMMTTVTGDYGLPHFSLLDTTSKTLDVVESSDSSDDTNSQLAHNKYGVSTYSKPNAKSRIHAHTIRNLSVVCHMYGKSPTGNWKFNVPLTHRLPIAIPFASVQIWICDNDIKQSQVLGLLNGSVVGVVAKYAEDTKKTRELEINNGWPDSNWEFCSLGIIKSVDSAKQIFYLLLAPNSFLRESNFIQLGFVKGPGPHENGIELPVETFIHGGVSDSVMRMNSTNTFESFFSDPLVVQKSNNLNDSPYLSIGTSKGVGANSIKPRKNLKRKSQIPNLQ</sequence>
<evidence type="ECO:0000256" key="5">
    <source>
        <dbReference type="ARBA" id="ARBA00022741"/>
    </source>
</evidence>
<dbReference type="GO" id="GO:0005524">
    <property type="term" value="F:ATP binding"/>
    <property type="evidence" value="ECO:0007669"/>
    <property type="project" value="UniProtKB-KW"/>
</dbReference>
<evidence type="ECO:0000259" key="9">
    <source>
        <dbReference type="Pfam" id="PF16575"/>
    </source>
</evidence>
<keyword evidence="4" id="KW-0808">Transferase</keyword>
<keyword evidence="6" id="KW-0418">Kinase</keyword>
<dbReference type="GO" id="GO:0000448">
    <property type="term" value="P:cleavage in ITS2 between 5.8S rRNA and LSU-rRNA of tricistronic rRNA transcript (SSU-rRNA, 5.8S rRNA, LSU-rRNA)"/>
    <property type="evidence" value="ECO:0007669"/>
    <property type="project" value="TreeGrafter"/>
</dbReference>
<dbReference type="InterPro" id="IPR045116">
    <property type="entry name" value="Clp1/Grc3"/>
</dbReference>
<dbReference type="Pfam" id="PF02036">
    <property type="entry name" value="SCP2"/>
    <property type="match status" value="2"/>
</dbReference>
<dbReference type="EMBL" id="MBFU01000527">
    <property type="protein sequence ID" value="PVZ98622.1"/>
    <property type="molecule type" value="Genomic_DNA"/>
</dbReference>
<keyword evidence="7" id="KW-0067">ATP-binding</keyword>
<comment type="caution">
    <text evidence="10">The sequence shown here is derived from an EMBL/GenBank/DDBJ whole genome shotgun (WGS) entry which is preliminary data.</text>
</comment>
<dbReference type="Proteomes" id="UP000245591">
    <property type="component" value="Unassembled WGS sequence"/>
</dbReference>